<protein>
    <submittedName>
        <fullName evidence="2">Uncharacterized protein</fullName>
    </submittedName>
</protein>
<evidence type="ECO:0000313" key="2">
    <source>
        <dbReference type="EMBL" id="KAH0617645.1"/>
    </source>
</evidence>
<comment type="caution">
    <text evidence="2">The sequence shown here is derived from an EMBL/GenBank/DDBJ whole genome shotgun (WGS) entry which is preliminary data.</text>
</comment>
<dbReference type="Proteomes" id="UP000826234">
    <property type="component" value="Unassembled WGS sequence"/>
</dbReference>
<name>A0ABQ7SJY6_PHRPL</name>
<proteinExistence type="predicted"/>
<feature type="region of interest" description="Disordered" evidence="1">
    <location>
        <begin position="1"/>
        <end position="37"/>
    </location>
</feature>
<evidence type="ECO:0000313" key="3">
    <source>
        <dbReference type="Proteomes" id="UP000826234"/>
    </source>
</evidence>
<feature type="compositionally biased region" description="Polar residues" evidence="1">
    <location>
        <begin position="12"/>
        <end position="21"/>
    </location>
</feature>
<organism evidence="2 3">
    <name type="scientific">Phrynosoma platyrhinos</name>
    <name type="common">Desert horned lizard</name>
    <dbReference type="NCBI Taxonomy" id="52577"/>
    <lineage>
        <taxon>Eukaryota</taxon>
        <taxon>Metazoa</taxon>
        <taxon>Chordata</taxon>
        <taxon>Craniata</taxon>
        <taxon>Vertebrata</taxon>
        <taxon>Euteleostomi</taxon>
        <taxon>Lepidosauria</taxon>
        <taxon>Squamata</taxon>
        <taxon>Bifurcata</taxon>
        <taxon>Unidentata</taxon>
        <taxon>Episquamata</taxon>
        <taxon>Toxicofera</taxon>
        <taxon>Iguania</taxon>
        <taxon>Phrynosomatidae</taxon>
        <taxon>Phrynosomatinae</taxon>
        <taxon>Phrynosoma</taxon>
    </lineage>
</organism>
<evidence type="ECO:0000256" key="1">
    <source>
        <dbReference type="SAM" id="MobiDB-lite"/>
    </source>
</evidence>
<sequence length="162" mass="17647">SMEMQDLASPHSRLSGSSESPNGPKVDNSHINNNSMTPNGTEGEFCFIFMQGDMTLISTADWLLNTNTQTTASLYSVFDSVISSEKEHILFIFLVKTEPMSSSEIATTTADGSLDSFSGSGECVCVYLYFRVPSFFLTAIGSSGFSPRQTHPFSPPQIYPSK</sequence>
<feature type="non-terminal residue" evidence="2">
    <location>
        <position position="1"/>
    </location>
</feature>
<accession>A0ABQ7SJY6</accession>
<gene>
    <name evidence="2" type="ORF">JD844_016095</name>
</gene>
<keyword evidence="3" id="KW-1185">Reference proteome</keyword>
<reference evidence="2 3" key="1">
    <citation type="journal article" date="2022" name="Gigascience">
        <title>A chromosome-level genome assembly and annotation of the desert horned lizard, Phrynosoma platyrhinos, provides insight into chromosomal rearrangements among reptiles.</title>
        <authorList>
            <person name="Koochekian N."/>
            <person name="Ascanio A."/>
            <person name="Farleigh K."/>
            <person name="Card D.C."/>
            <person name="Schield D.R."/>
            <person name="Castoe T.A."/>
            <person name="Jezkova T."/>
        </authorList>
    </citation>
    <scope>NUCLEOTIDE SEQUENCE [LARGE SCALE GENOMIC DNA]</scope>
    <source>
        <strain evidence="2">NK-2021</strain>
    </source>
</reference>
<dbReference type="EMBL" id="JAIPUX010005289">
    <property type="protein sequence ID" value="KAH0617645.1"/>
    <property type="molecule type" value="Genomic_DNA"/>
</dbReference>